<dbReference type="SUPFAM" id="SSF64593">
    <property type="entry name" value="Intermediate filament protein, coiled coil region"/>
    <property type="match status" value="1"/>
</dbReference>
<dbReference type="Ensembl" id="ENSLLET00000045595.1">
    <property type="protein sequence ID" value="ENSLLEP00000043845.1"/>
    <property type="gene ID" value="ENSLLEG00000027858.1"/>
</dbReference>
<evidence type="ECO:0000256" key="4">
    <source>
        <dbReference type="SAM" id="MobiDB-lite"/>
    </source>
</evidence>
<dbReference type="Proteomes" id="UP000694569">
    <property type="component" value="Unplaced"/>
</dbReference>
<dbReference type="SMART" id="SM01391">
    <property type="entry name" value="Filament"/>
    <property type="match status" value="1"/>
</dbReference>
<evidence type="ECO:0000256" key="1">
    <source>
        <dbReference type="ARBA" id="ARBA00022754"/>
    </source>
</evidence>
<evidence type="ECO:0000313" key="7">
    <source>
        <dbReference type="Proteomes" id="UP000694569"/>
    </source>
</evidence>
<dbReference type="PRINTS" id="PR01248">
    <property type="entry name" value="TYPE1KERATIN"/>
</dbReference>
<dbReference type="Gene3D" id="1.20.5.1160">
    <property type="entry name" value="Vasodilator-stimulated phosphoprotein"/>
    <property type="match status" value="1"/>
</dbReference>
<protein>
    <recommendedName>
        <fullName evidence="5">IF rod domain-containing protein</fullName>
    </recommendedName>
</protein>
<sequence>MSVKHSHISSSGSLSGSGGSIPGVTRVSSVRSSSSYRSPSVHSGHGGNVISTSSGYGGAGLGLGFGGGNAAGFTSSVSYGGGHSGGFGCGFGGGSGSFLGGDTLLPFSEKETMQELNDRLALYLGRVHSLEKNNDTLEKQIRDWYDKQVPYTSPDFHHYFNTIEDCQKKVQQSRMANANLMLQIDNAKLAADDFRNKCENERAIRVGVESDINGLRRVLEELNLGRNDCEMQLQTLNEEITYLKKNH</sequence>
<dbReference type="GeneTree" id="ENSGT00950000182969"/>
<proteinExistence type="predicted"/>
<dbReference type="AlphaFoldDB" id="A0A8C5QWW9"/>
<dbReference type="PANTHER" id="PTHR23239:SF377">
    <property type="entry name" value="KERATIN 34"/>
    <property type="match status" value="1"/>
</dbReference>
<reference evidence="6" key="2">
    <citation type="submission" date="2025-09" db="UniProtKB">
        <authorList>
            <consortium name="Ensembl"/>
        </authorList>
    </citation>
    <scope>IDENTIFICATION</scope>
</reference>
<feature type="domain" description="IF rod" evidence="5">
    <location>
        <begin position="109"/>
        <end position="247"/>
    </location>
</feature>
<organism evidence="6 7">
    <name type="scientific">Leptobrachium leishanense</name>
    <name type="common">Leishan spiny toad</name>
    <dbReference type="NCBI Taxonomy" id="445787"/>
    <lineage>
        <taxon>Eukaryota</taxon>
        <taxon>Metazoa</taxon>
        <taxon>Chordata</taxon>
        <taxon>Craniata</taxon>
        <taxon>Vertebrata</taxon>
        <taxon>Euteleostomi</taxon>
        <taxon>Amphibia</taxon>
        <taxon>Batrachia</taxon>
        <taxon>Anura</taxon>
        <taxon>Pelobatoidea</taxon>
        <taxon>Megophryidae</taxon>
        <taxon>Leptobrachium</taxon>
    </lineage>
</organism>
<accession>A0A8C5QWW9</accession>
<dbReference type="Pfam" id="PF00038">
    <property type="entry name" value="Filament"/>
    <property type="match status" value="1"/>
</dbReference>
<name>A0A8C5QWW9_9ANUR</name>
<feature type="coiled-coil region" evidence="3">
    <location>
        <begin position="177"/>
        <end position="246"/>
    </location>
</feature>
<reference evidence="6" key="1">
    <citation type="submission" date="2025-08" db="UniProtKB">
        <authorList>
            <consortium name="Ensembl"/>
        </authorList>
    </citation>
    <scope>IDENTIFICATION</scope>
</reference>
<evidence type="ECO:0000313" key="6">
    <source>
        <dbReference type="Ensembl" id="ENSLLEP00000043845.1"/>
    </source>
</evidence>
<evidence type="ECO:0000259" key="5">
    <source>
        <dbReference type="PROSITE" id="PS51842"/>
    </source>
</evidence>
<dbReference type="PANTHER" id="PTHR23239">
    <property type="entry name" value="INTERMEDIATE FILAMENT"/>
    <property type="match status" value="1"/>
</dbReference>
<dbReference type="PROSITE" id="PS51842">
    <property type="entry name" value="IF_ROD_2"/>
    <property type="match status" value="1"/>
</dbReference>
<keyword evidence="2 3" id="KW-0175">Coiled coil</keyword>
<evidence type="ECO:0000256" key="3">
    <source>
        <dbReference type="SAM" id="Coils"/>
    </source>
</evidence>
<dbReference type="GO" id="GO:0005198">
    <property type="term" value="F:structural molecule activity"/>
    <property type="evidence" value="ECO:0007669"/>
    <property type="project" value="InterPro"/>
</dbReference>
<feature type="coiled-coil region" evidence="3">
    <location>
        <begin position="113"/>
        <end position="147"/>
    </location>
</feature>
<dbReference type="InterPro" id="IPR002957">
    <property type="entry name" value="Keratin_I"/>
</dbReference>
<dbReference type="GO" id="GO:0005882">
    <property type="term" value="C:intermediate filament"/>
    <property type="evidence" value="ECO:0007669"/>
    <property type="project" value="UniProtKB-KW"/>
</dbReference>
<keyword evidence="7" id="KW-1185">Reference proteome</keyword>
<evidence type="ECO:0000256" key="2">
    <source>
        <dbReference type="ARBA" id="ARBA00023054"/>
    </source>
</evidence>
<feature type="compositionally biased region" description="Low complexity" evidence="4">
    <location>
        <begin position="26"/>
        <end position="43"/>
    </location>
</feature>
<dbReference type="GO" id="GO:0030855">
    <property type="term" value="P:epithelial cell differentiation"/>
    <property type="evidence" value="ECO:0007669"/>
    <property type="project" value="TreeGrafter"/>
</dbReference>
<feature type="region of interest" description="Disordered" evidence="4">
    <location>
        <begin position="1"/>
        <end position="46"/>
    </location>
</feature>
<keyword evidence="1" id="KW-0403">Intermediate filament</keyword>
<dbReference type="OrthoDB" id="2441647at2759"/>
<dbReference type="InterPro" id="IPR039008">
    <property type="entry name" value="IF_rod_dom"/>
</dbReference>
<dbReference type="GO" id="GO:0045109">
    <property type="term" value="P:intermediate filament organization"/>
    <property type="evidence" value="ECO:0007669"/>
    <property type="project" value="TreeGrafter"/>
</dbReference>